<evidence type="ECO:0000256" key="8">
    <source>
        <dbReference type="ARBA" id="ARBA00023242"/>
    </source>
</evidence>
<organism evidence="15 16">
    <name type="scientific">Planoprotostelium fungivorum</name>
    <dbReference type="NCBI Taxonomy" id="1890364"/>
    <lineage>
        <taxon>Eukaryota</taxon>
        <taxon>Amoebozoa</taxon>
        <taxon>Evosea</taxon>
        <taxon>Variosea</taxon>
        <taxon>Cavosteliida</taxon>
        <taxon>Cavosteliaceae</taxon>
        <taxon>Planoprotostelium</taxon>
    </lineage>
</organism>
<dbReference type="FunCoup" id="A0A2P6NFI0">
    <property type="interactions" value="172"/>
</dbReference>
<evidence type="ECO:0000259" key="14">
    <source>
        <dbReference type="Pfam" id="PF12922"/>
    </source>
</evidence>
<keyword evidence="6 10" id="KW-0498">Mitosis</keyword>
<dbReference type="InterPro" id="IPR016024">
    <property type="entry name" value="ARM-type_fold"/>
</dbReference>
<dbReference type="OrthoDB" id="436262at2759"/>
<accession>A0A2P6NFI0</accession>
<feature type="region of interest" description="Disordered" evidence="12">
    <location>
        <begin position="142"/>
        <end position="167"/>
    </location>
</feature>
<comment type="similarity">
    <text evidence="3 10">Belongs to the CND1 (condensin subunit 1) family.</text>
</comment>
<feature type="domain" description="Condensin complex subunit 1 N-terminal" evidence="14">
    <location>
        <begin position="81"/>
        <end position="238"/>
    </location>
</feature>
<protein>
    <submittedName>
        <fullName evidence="15">Uncharacterized protein</fullName>
    </submittedName>
</protein>
<feature type="compositionally biased region" description="Polar residues" evidence="12">
    <location>
        <begin position="1103"/>
        <end position="1117"/>
    </location>
</feature>
<keyword evidence="5 10" id="KW-0132">Cell division</keyword>
<reference evidence="15 16" key="1">
    <citation type="journal article" date="2018" name="Genome Biol. Evol.">
        <title>Multiple Roots of Fruiting Body Formation in Amoebozoa.</title>
        <authorList>
            <person name="Hillmann F."/>
            <person name="Forbes G."/>
            <person name="Novohradska S."/>
            <person name="Ferling I."/>
            <person name="Riege K."/>
            <person name="Groth M."/>
            <person name="Westermann M."/>
            <person name="Marz M."/>
            <person name="Spaller T."/>
            <person name="Winckler T."/>
            <person name="Schaap P."/>
            <person name="Glockner G."/>
        </authorList>
    </citation>
    <scope>NUCLEOTIDE SEQUENCE [LARGE SCALE GENOMIC DNA]</scope>
    <source>
        <strain evidence="15 16">Jena</strain>
    </source>
</reference>
<evidence type="ECO:0000256" key="12">
    <source>
        <dbReference type="SAM" id="MobiDB-lite"/>
    </source>
</evidence>
<keyword evidence="4" id="KW-0158">Chromosome</keyword>
<comment type="subcellular location">
    <subcellularLocation>
        <location evidence="2">Chromosome</location>
    </subcellularLocation>
    <subcellularLocation>
        <location evidence="1">Nucleus</location>
    </subcellularLocation>
</comment>
<dbReference type="Gene3D" id="1.25.10.10">
    <property type="entry name" value="Leucine-rich Repeat Variant"/>
    <property type="match status" value="1"/>
</dbReference>
<name>A0A2P6NFI0_9EUKA</name>
<evidence type="ECO:0000256" key="6">
    <source>
        <dbReference type="ARBA" id="ARBA00022776"/>
    </source>
</evidence>
<dbReference type="STRING" id="1890364.A0A2P6NFI0"/>
<keyword evidence="9 10" id="KW-0131">Cell cycle</keyword>
<dbReference type="GO" id="GO:0005634">
    <property type="term" value="C:nucleus"/>
    <property type="evidence" value="ECO:0007669"/>
    <property type="project" value="UniProtKB-SubCell"/>
</dbReference>
<evidence type="ECO:0000256" key="5">
    <source>
        <dbReference type="ARBA" id="ARBA00022618"/>
    </source>
</evidence>
<evidence type="ECO:0000259" key="13">
    <source>
        <dbReference type="Pfam" id="PF12717"/>
    </source>
</evidence>
<feature type="domain" description="Condensin complex subunit 1 C-terminal" evidence="13">
    <location>
        <begin position="888"/>
        <end position="1036"/>
    </location>
</feature>
<evidence type="ECO:0000256" key="4">
    <source>
        <dbReference type="ARBA" id="ARBA00022454"/>
    </source>
</evidence>
<dbReference type="Proteomes" id="UP000241769">
    <property type="component" value="Unassembled WGS sequence"/>
</dbReference>
<evidence type="ECO:0000256" key="3">
    <source>
        <dbReference type="ARBA" id="ARBA00009606"/>
    </source>
</evidence>
<evidence type="ECO:0000256" key="7">
    <source>
        <dbReference type="ARBA" id="ARBA00023067"/>
    </source>
</evidence>
<dbReference type="InterPro" id="IPR026971">
    <property type="entry name" value="CND1/NCAPD3"/>
</dbReference>
<feature type="compositionally biased region" description="Basic residues" evidence="12">
    <location>
        <begin position="1124"/>
        <end position="1144"/>
    </location>
</feature>
<gene>
    <name evidence="15" type="ORF">PROFUN_09982</name>
</gene>
<dbReference type="GO" id="GO:0000796">
    <property type="term" value="C:condensin complex"/>
    <property type="evidence" value="ECO:0007669"/>
    <property type="project" value="TreeGrafter"/>
</dbReference>
<dbReference type="GO" id="GO:0042393">
    <property type="term" value="F:histone binding"/>
    <property type="evidence" value="ECO:0007669"/>
    <property type="project" value="TreeGrafter"/>
</dbReference>
<dbReference type="InterPro" id="IPR007673">
    <property type="entry name" value="Condensin_cplx_su1"/>
</dbReference>
<proteinExistence type="inferred from homology"/>
<comment type="caution">
    <text evidence="15">The sequence shown here is derived from an EMBL/GenBank/DDBJ whole genome shotgun (WGS) entry which is preliminary data.</text>
</comment>
<evidence type="ECO:0000256" key="1">
    <source>
        <dbReference type="ARBA" id="ARBA00004123"/>
    </source>
</evidence>
<keyword evidence="7 10" id="KW-0226">DNA condensation</keyword>
<dbReference type="GO" id="GO:0010032">
    <property type="term" value="P:meiotic chromosome condensation"/>
    <property type="evidence" value="ECO:0007669"/>
    <property type="project" value="TreeGrafter"/>
</dbReference>
<evidence type="ECO:0000256" key="9">
    <source>
        <dbReference type="ARBA" id="ARBA00023306"/>
    </source>
</evidence>
<evidence type="ECO:0000313" key="16">
    <source>
        <dbReference type="Proteomes" id="UP000241769"/>
    </source>
</evidence>
<keyword evidence="8" id="KW-0539">Nucleus</keyword>
<evidence type="ECO:0000256" key="2">
    <source>
        <dbReference type="ARBA" id="ARBA00004286"/>
    </source>
</evidence>
<dbReference type="InterPro" id="IPR024324">
    <property type="entry name" value="Condensin_cplx_su1_N"/>
</dbReference>
<comment type="function">
    <text evidence="10">Regulatory subunit of the condensin complex, a complex required for conversion of interphase chromatin into mitotic-like condense chromosomes. The condensin complex probably introduces positive supercoils into relaxed DNA in the presence of type I topoisomerases and converts nicked DNA into positive knotted forms in the presence of type II topoisomerases.</text>
</comment>
<dbReference type="PIRSF" id="PIRSF017127">
    <property type="entry name" value="Condensin_D2"/>
    <property type="match status" value="1"/>
</dbReference>
<dbReference type="InterPro" id="IPR011989">
    <property type="entry name" value="ARM-like"/>
</dbReference>
<dbReference type="Pfam" id="PF12717">
    <property type="entry name" value="Cnd1"/>
    <property type="match status" value="1"/>
</dbReference>
<dbReference type="PANTHER" id="PTHR14222">
    <property type="entry name" value="CONDENSIN"/>
    <property type="match status" value="1"/>
</dbReference>
<sequence length="1191" mass="134837">MIEFEIPLRPEDLSTHSTKHEYHVTKETRVEGMSEGQMNKLIDQLALKLKKEAALSITDHEQFDPLWSLLSKLTDVAQYPDVLERLYNLLFSSTKSTLEANKVAEREKDAGDCDTLRNALKMYVFFLHWFLTSAKKLPSTAAGALKKKRGPKSKEAPEQGRSWETEGQKESILATLISILDLKVHNLWRHDVPEESFLLLVPKIGYLFMEDSSVKTKSIRLSLNTLFSTLIGRYGQSAHVANSMIEMINKYDYMPGPAAEMIEHIYHESHDNSLCTIIIREISRISSKDLERDANGSKNIAAFLVECSERMPKQVYQNISLVISHLDGEAYIMRSGIIQVLGNIICKYLNEGDHLDAADSLMDILEERTRDVKSFTRSKALHVWEQLIQERKVPVERMERVLDIAIGRVQDTTLHTRRSAIQLLICIIAYNPYSPQLRLAALVTRYEEEQKKKAAMTGDDDNQEIVSVNLKKLEDIITFVEKIHAVTPVIAQILSSKNSTEIQDAIQFFVTCHDFKIQKATSGVRKMMSLVWSSEAGIKEKVIQACRQLYIKEKADVTAKNLIRLTEGCTLGELTCMEEMVARMTEGKLISQRVVQCLWDLFVMKNHESKADSTSALVVISMIAAADAASVSGRLNTLVSIGLGPRCKVEDEIGKYTCITLQKISKGEKEGKKSFSRMKMTHPLFTRLADLMNDDHMQHNNWYGFAEQAINTIYSLSERPDTLAADIVRDMAAKIFDLKGSEEVRECSQKSLGRFLFVLGHIALKQLVYIEEIQSELRTRRGNIREKKEKESTSAIEEELGVHAAEEEREVERLQETAEREVIGKNLLGSFGPLISMVAANAGGNFNEPSLRSCAVMALCKYMCVHSEYCDRHIQLLFTILANAPEPTIRANIIISLGDIAIRFPNLMEPWTKIFYRQLKDEDVGVRKNTLMVLTHLILNDMIKVKGQISDMAVCLEDPEERIVDLSKLFFMEYSKKGNSIYNVLPDLISNLSSSQSGDSFRSIMKYLFSFIKKDKHTENLVDKLCQRVKASEEEQRSHIFHCMTLLNLNEKAVKKLVENSKVIRESMSDPDVQNSIASIVAKCKKNGRSEMKAAVNELSNNLSLEDAQQQEGTTIASEERKKNTSKRGRSTRGRGRGGKRVTKGRKEESEEEGEYQSSSEEEARVVKVTKGKKKKEESSEEESSGLEDDE</sequence>
<dbReference type="Pfam" id="PF12922">
    <property type="entry name" value="Cnd1_N"/>
    <property type="match status" value="1"/>
</dbReference>
<feature type="region of interest" description="Disordered" evidence="12">
    <location>
        <begin position="1103"/>
        <end position="1191"/>
    </location>
</feature>
<dbReference type="EMBL" id="MDYQ01000097">
    <property type="protein sequence ID" value="PRP82720.1"/>
    <property type="molecule type" value="Genomic_DNA"/>
</dbReference>
<feature type="coiled-coil region" evidence="11">
    <location>
        <begin position="770"/>
        <end position="824"/>
    </location>
</feature>
<keyword evidence="16" id="KW-1185">Reference proteome</keyword>
<dbReference type="GO" id="GO:0007076">
    <property type="term" value="P:mitotic chromosome condensation"/>
    <property type="evidence" value="ECO:0007669"/>
    <property type="project" value="InterPro"/>
</dbReference>
<dbReference type="AlphaFoldDB" id="A0A2P6NFI0"/>
<dbReference type="GO" id="GO:0051301">
    <property type="term" value="P:cell division"/>
    <property type="evidence" value="ECO:0007669"/>
    <property type="project" value="UniProtKB-KW"/>
</dbReference>
<keyword evidence="11" id="KW-0175">Coiled coil</keyword>
<feature type="compositionally biased region" description="Acidic residues" evidence="12">
    <location>
        <begin position="1179"/>
        <end position="1191"/>
    </location>
</feature>
<dbReference type="GO" id="GO:0000779">
    <property type="term" value="C:condensed chromosome, centromeric region"/>
    <property type="evidence" value="ECO:0007669"/>
    <property type="project" value="TreeGrafter"/>
</dbReference>
<dbReference type="PANTHER" id="PTHR14222:SF2">
    <property type="entry name" value="CONDENSIN COMPLEX SUBUNIT 1"/>
    <property type="match status" value="1"/>
</dbReference>
<evidence type="ECO:0000256" key="10">
    <source>
        <dbReference type="PIRNR" id="PIRNR017127"/>
    </source>
</evidence>
<evidence type="ECO:0000313" key="15">
    <source>
        <dbReference type="EMBL" id="PRP82720.1"/>
    </source>
</evidence>
<evidence type="ECO:0000256" key="11">
    <source>
        <dbReference type="SAM" id="Coils"/>
    </source>
</evidence>
<feature type="compositionally biased region" description="Basic and acidic residues" evidence="12">
    <location>
        <begin position="152"/>
        <end position="167"/>
    </location>
</feature>
<dbReference type="SUPFAM" id="SSF48371">
    <property type="entry name" value="ARM repeat"/>
    <property type="match status" value="1"/>
</dbReference>
<dbReference type="InterPro" id="IPR032682">
    <property type="entry name" value="Cnd1_C"/>
</dbReference>
<dbReference type="InParanoid" id="A0A2P6NFI0"/>